<protein>
    <submittedName>
        <fullName evidence="3">TnsD family Tn7-like transposition protein</fullName>
    </submittedName>
</protein>
<evidence type="ECO:0000259" key="1">
    <source>
        <dbReference type="Pfam" id="PF06527"/>
    </source>
</evidence>
<gene>
    <name evidence="3" type="ORF">PQR57_13910</name>
</gene>
<dbReference type="InterPro" id="IPR032750">
    <property type="entry name" value="TnsD_C"/>
</dbReference>
<evidence type="ECO:0000313" key="4">
    <source>
        <dbReference type="Proteomes" id="UP001629230"/>
    </source>
</evidence>
<name>A0ABW9ARI9_9BURK</name>
<dbReference type="Pfam" id="PF15978">
    <property type="entry name" value="TnsD"/>
    <property type="match status" value="1"/>
</dbReference>
<dbReference type="InterPro" id="IPR009492">
    <property type="entry name" value="TniQ"/>
</dbReference>
<evidence type="ECO:0000259" key="2">
    <source>
        <dbReference type="Pfam" id="PF15978"/>
    </source>
</evidence>
<dbReference type="EMBL" id="JAQQEZ010000008">
    <property type="protein sequence ID" value="MFM0002109.1"/>
    <property type="molecule type" value="Genomic_DNA"/>
</dbReference>
<dbReference type="Pfam" id="PF06527">
    <property type="entry name" value="TniQ"/>
    <property type="match status" value="1"/>
</dbReference>
<dbReference type="RefSeq" id="WP_408177530.1">
    <property type="nucleotide sequence ID" value="NZ_JAQQEZ010000008.1"/>
</dbReference>
<feature type="domain" description="TniQ" evidence="1">
    <location>
        <begin position="16"/>
        <end position="169"/>
    </location>
</feature>
<feature type="domain" description="Transposon Tn7 transposition protein TnsD C-terminal" evidence="2">
    <location>
        <begin position="229"/>
        <end position="325"/>
    </location>
</feature>
<keyword evidence="4" id="KW-1185">Reference proteome</keyword>
<proteinExistence type="predicted"/>
<reference evidence="3 4" key="1">
    <citation type="journal article" date="2024" name="Chem. Sci.">
        <title>Discovery of megapolipeptins by genome mining of a Burkholderiales bacteria collection.</title>
        <authorList>
            <person name="Paulo B.S."/>
            <person name="Recchia M.J.J."/>
            <person name="Lee S."/>
            <person name="Fergusson C.H."/>
            <person name="Romanowski S.B."/>
            <person name="Hernandez A."/>
            <person name="Krull N."/>
            <person name="Liu D.Y."/>
            <person name="Cavanagh H."/>
            <person name="Bos A."/>
            <person name="Gray C.A."/>
            <person name="Murphy B.T."/>
            <person name="Linington R.G."/>
            <person name="Eustaquio A.S."/>
        </authorList>
    </citation>
    <scope>NUCLEOTIDE SEQUENCE [LARGE SCALE GENOMIC DNA]</scope>
    <source>
        <strain evidence="3 4">RL17-350-BIC-A</strain>
    </source>
</reference>
<evidence type="ECO:0000313" key="3">
    <source>
        <dbReference type="EMBL" id="MFM0002109.1"/>
    </source>
</evidence>
<organism evidence="3 4">
    <name type="scientific">Paraburkholderia dipogonis</name>
    <dbReference type="NCBI Taxonomy" id="1211383"/>
    <lineage>
        <taxon>Bacteria</taxon>
        <taxon>Pseudomonadati</taxon>
        <taxon>Pseudomonadota</taxon>
        <taxon>Betaproteobacteria</taxon>
        <taxon>Burkholderiales</taxon>
        <taxon>Burkholderiaceae</taxon>
        <taxon>Paraburkholderia</taxon>
    </lineage>
</organism>
<sequence length="349" mass="39308">MDVAADAAESFAASCAPAISPDETVYSWCARFNRLNDVTNVQATSHLLFGHRTAGLRNDFPFHLAYFHTITRGALGTLSDLLMRRTLYGFRAPFLPSHARDDIRRYLLYGGPSGELRCALGLSRAGLVLANRLKLCADCVREQRSQHGFAWWMASHQPPSTFSCRIHHQWLRFCAESRPPSSINMYWLPEVFDSVSVANGLQERLARCSQLSNLDRWGSYVSQQQNLQLAGEMLRQTYRLQTKARKWVSGDGHVRLELLRDAFLSYYGDVLRLFPDKLLEDLAGVNGGFLATLLTKNSPRHHPMKHLLLLSFLFETPDDFFSVHTKVTAVHADGGDTAVRALLRSNAVI</sequence>
<comment type="caution">
    <text evidence="3">The sequence shown here is derived from an EMBL/GenBank/DDBJ whole genome shotgun (WGS) entry which is preliminary data.</text>
</comment>
<dbReference type="Proteomes" id="UP001629230">
    <property type="component" value="Unassembled WGS sequence"/>
</dbReference>
<accession>A0ABW9ARI9</accession>